<proteinExistence type="predicted"/>
<organism evidence="2">
    <name type="scientific">Chromera velia CCMP2878</name>
    <dbReference type="NCBI Taxonomy" id="1169474"/>
    <lineage>
        <taxon>Eukaryota</taxon>
        <taxon>Sar</taxon>
        <taxon>Alveolata</taxon>
        <taxon>Colpodellida</taxon>
        <taxon>Chromeraceae</taxon>
        <taxon>Chromera</taxon>
    </lineage>
</organism>
<evidence type="ECO:0000256" key="1">
    <source>
        <dbReference type="SAM" id="MobiDB-lite"/>
    </source>
</evidence>
<dbReference type="VEuPathDB" id="CryptoDB:Cvel_18528"/>
<gene>
    <name evidence="2" type="ORF">Cvel_18528</name>
</gene>
<protein>
    <recommendedName>
        <fullName evidence="3">Berberine/berberine-like domain-containing protein</fullName>
    </recommendedName>
</protein>
<dbReference type="InterPro" id="IPR016169">
    <property type="entry name" value="FAD-bd_PCMH_sub2"/>
</dbReference>
<evidence type="ECO:0000313" key="2">
    <source>
        <dbReference type="EMBL" id="CEM17600.1"/>
    </source>
</evidence>
<evidence type="ECO:0008006" key="3">
    <source>
        <dbReference type="Google" id="ProtNLM"/>
    </source>
</evidence>
<reference evidence="2" key="1">
    <citation type="submission" date="2014-11" db="EMBL/GenBank/DDBJ databases">
        <authorList>
            <person name="Otto D Thomas"/>
            <person name="Naeem Raeece"/>
        </authorList>
    </citation>
    <scope>NUCLEOTIDE SEQUENCE</scope>
</reference>
<feature type="region of interest" description="Disordered" evidence="1">
    <location>
        <begin position="1"/>
        <end position="39"/>
    </location>
</feature>
<name>A0A0G4FSD4_9ALVE</name>
<dbReference type="Gene3D" id="3.40.462.20">
    <property type="match status" value="1"/>
</dbReference>
<sequence length="143" mass="15915">MPSPSTDVISLQHGGGAARKMTEGNRQSGQEMDPHRDVSAASRSCFGTRQWEYSVVIVAVWNAEGGEEEAERNREWADRVWRALLPFTTGVYAVDIDRFSRPAEDIAHEVSLAFGKIGLQRLQALKRKMDPDSLLTATVPLLF</sequence>
<dbReference type="Gene3D" id="3.30.465.10">
    <property type="match status" value="1"/>
</dbReference>
<accession>A0A0G4FSD4</accession>
<dbReference type="AlphaFoldDB" id="A0A0G4FSD4"/>
<dbReference type="EMBL" id="CDMZ01000596">
    <property type="protein sequence ID" value="CEM17600.1"/>
    <property type="molecule type" value="Genomic_DNA"/>
</dbReference>